<keyword evidence="4" id="KW-1185">Reference proteome</keyword>
<accession>A0A2C6KVU0</accession>
<feature type="compositionally biased region" description="Low complexity" evidence="1">
    <location>
        <begin position="640"/>
        <end position="653"/>
    </location>
</feature>
<feature type="compositionally biased region" description="Polar residues" evidence="1">
    <location>
        <begin position="150"/>
        <end position="159"/>
    </location>
</feature>
<keyword evidence="2" id="KW-0732">Signal</keyword>
<feature type="region of interest" description="Disordered" evidence="1">
    <location>
        <begin position="29"/>
        <end position="159"/>
    </location>
</feature>
<feature type="region of interest" description="Disordered" evidence="1">
    <location>
        <begin position="239"/>
        <end position="262"/>
    </location>
</feature>
<feature type="compositionally biased region" description="Basic and acidic residues" evidence="1">
    <location>
        <begin position="804"/>
        <end position="838"/>
    </location>
</feature>
<feature type="compositionally biased region" description="Basic and acidic residues" evidence="1">
    <location>
        <begin position="619"/>
        <end position="635"/>
    </location>
</feature>
<dbReference type="VEuPathDB" id="ToxoDB:CSUI_005925"/>
<feature type="compositionally biased region" description="Low complexity" evidence="1">
    <location>
        <begin position="407"/>
        <end position="437"/>
    </location>
</feature>
<feature type="signal peptide" evidence="2">
    <location>
        <begin position="1"/>
        <end position="17"/>
    </location>
</feature>
<evidence type="ECO:0000256" key="1">
    <source>
        <dbReference type="SAM" id="MobiDB-lite"/>
    </source>
</evidence>
<feature type="region of interest" description="Disordered" evidence="1">
    <location>
        <begin position="864"/>
        <end position="1017"/>
    </location>
</feature>
<feature type="compositionally biased region" description="Acidic residues" evidence="1">
    <location>
        <begin position="33"/>
        <end position="45"/>
    </location>
</feature>
<feature type="region of interest" description="Disordered" evidence="1">
    <location>
        <begin position="281"/>
        <end position="366"/>
    </location>
</feature>
<dbReference type="GeneID" id="94429302"/>
<organism evidence="3 4">
    <name type="scientific">Cystoisospora suis</name>
    <dbReference type="NCBI Taxonomy" id="483139"/>
    <lineage>
        <taxon>Eukaryota</taxon>
        <taxon>Sar</taxon>
        <taxon>Alveolata</taxon>
        <taxon>Apicomplexa</taxon>
        <taxon>Conoidasida</taxon>
        <taxon>Coccidia</taxon>
        <taxon>Eucoccidiorida</taxon>
        <taxon>Eimeriorina</taxon>
        <taxon>Sarcocystidae</taxon>
        <taxon>Cystoisospora</taxon>
    </lineage>
</organism>
<gene>
    <name evidence="3" type="ORF">CSUI_005925</name>
</gene>
<comment type="caution">
    <text evidence="3">The sequence shown here is derived from an EMBL/GenBank/DDBJ whole genome shotgun (WGS) entry which is preliminary data.</text>
</comment>
<proteinExistence type="predicted"/>
<dbReference type="EMBL" id="MIGC01002929">
    <property type="protein sequence ID" value="PHJ20245.1"/>
    <property type="molecule type" value="Genomic_DNA"/>
</dbReference>
<feature type="compositionally biased region" description="Basic and acidic residues" evidence="1">
    <location>
        <begin position="92"/>
        <end position="103"/>
    </location>
</feature>
<name>A0A2C6KVU0_9APIC</name>
<dbReference type="RefSeq" id="XP_067921935.1">
    <property type="nucleotide sequence ID" value="XM_068066091.1"/>
</dbReference>
<evidence type="ECO:0000313" key="3">
    <source>
        <dbReference type="EMBL" id="PHJ20245.1"/>
    </source>
</evidence>
<feature type="compositionally biased region" description="Basic and acidic residues" evidence="1">
    <location>
        <begin position="348"/>
        <end position="357"/>
    </location>
</feature>
<evidence type="ECO:0000256" key="2">
    <source>
        <dbReference type="SAM" id="SignalP"/>
    </source>
</evidence>
<dbReference type="Proteomes" id="UP000221165">
    <property type="component" value="Unassembled WGS sequence"/>
</dbReference>
<feature type="compositionally biased region" description="Polar residues" evidence="1">
    <location>
        <begin position="928"/>
        <end position="939"/>
    </location>
</feature>
<feature type="compositionally biased region" description="Low complexity" evidence="1">
    <location>
        <begin position="560"/>
        <end position="592"/>
    </location>
</feature>
<feature type="compositionally biased region" description="Basic and acidic residues" evidence="1">
    <location>
        <begin position="754"/>
        <end position="773"/>
    </location>
</feature>
<feature type="compositionally biased region" description="Polar residues" evidence="1">
    <location>
        <begin position="593"/>
        <end position="607"/>
    </location>
</feature>
<protein>
    <submittedName>
        <fullName evidence="3">Uncharacterized protein</fullName>
    </submittedName>
</protein>
<feature type="compositionally biased region" description="Basic and acidic residues" evidence="1">
    <location>
        <begin position="711"/>
        <end position="746"/>
    </location>
</feature>
<feature type="region of interest" description="Disordered" evidence="1">
    <location>
        <begin position="560"/>
        <end position="838"/>
    </location>
</feature>
<evidence type="ECO:0000313" key="4">
    <source>
        <dbReference type="Proteomes" id="UP000221165"/>
    </source>
</evidence>
<feature type="chain" id="PRO_5012835580" evidence="2">
    <location>
        <begin position="18"/>
        <end position="1017"/>
    </location>
</feature>
<reference evidence="3 4" key="1">
    <citation type="journal article" date="2017" name="Int. J. Parasitol.">
        <title>The genome of the protozoan parasite Cystoisospora suis and a reverse vaccinology approach to identify vaccine candidates.</title>
        <authorList>
            <person name="Palmieri N."/>
            <person name="Shrestha A."/>
            <person name="Ruttkowski B."/>
            <person name="Beck T."/>
            <person name="Vogl C."/>
            <person name="Tomley F."/>
            <person name="Blake D.P."/>
            <person name="Joachim A."/>
        </authorList>
    </citation>
    <scope>NUCLEOTIDE SEQUENCE [LARGE SCALE GENOMIC DNA]</scope>
    <source>
        <strain evidence="3 4">Wien I</strain>
    </source>
</reference>
<feature type="region of interest" description="Disordered" evidence="1">
    <location>
        <begin position="396"/>
        <end position="473"/>
    </location>
</feature>
<dbReference type="AlphaFoldDB" id="A0A2C6KVU0"/>
<sequence>MEVAAVAFLALGGAVGAAAVDAVAGLRARAGETDDEQSDMEEAEAAEGRSHSPRRLNHLSSSQSGSQPPPRGTSQNDPSTPDVPVYSSNLRSESHGERERGGGLDRGLVPSRPASATAPRSFGSSGGNSDPGEPPTGTTGSAGSPCIDTGSLNTRVPSRASTHRLWCSVGFLRFYRRVEEVSREHSRAIVRPSFLPARRSSVTVLGTTRPAHIPHASSNESVEAYSELNIPCSLAGEAGGDETVTGIRSKGGDRRQSPNKGNRTWFFSTFSSILTPLGLSCESRRKTPPSAAALPVVRHTTPAPPPPGQQGDLPRGQSAGTASSWRRVDSLLSRHSPDRGSPVHRQTTTREAERSGSADETESCMPRNRVHAHCCSVSGRRSVKEVANCLPCGVTGRTAHPPGQDRSSSAAADPAETAAHSTASVATSSGSTTASEEQAGERRGESVTHGIAEPASRIPPPRFPPHDNGLEPAEIIVELPPQKRRRMMKEEDIAAPCKLPISGDREGGTGAANSVQIKGPPLVQLRAQTSSPDSLVEDSAGELAVRSIAPVVLYEESQSVSHASSHSSQAKMSSADIRRTSSCSTRTSTISSEADSTGGSGGRQSSAILPLSAAKRRRDNSDHSKSALEMREKRLLRVNASSGSSASQPGSAPNLTYGSMLGRPTFSGMGRASEEGETSLATKAKIQLLGRKVLPPWPENRGSPDTALHGDAARSVEDQKPVNGEMDRRRTMERTNHATKRSEECRSAPAEQEDGARQNRGRTGDSGERHNGVLEDDDDDATLPDVSAESGSEAAHVVTQNPDTVKRPVEERVEYLSDPDKGTKRLQEKRTESEAPSRECLEHDILQAVGDVCWTGGAAEGQPLAQLHSEQAEGGKTGVKRKGESSSRTHGSRFTLSPRKKQEKKRTSAASHRAAAWCSPGKARRLTSMATGVRNSFPQEETAKSPSRKTQRMSSVERPRGGTSEEVEARSSNGHSRGVPCIPPQHGNDEFLPGGSGKPICEKPTSPEDQETVTPRK</sequence>